<keyword evidence="3" id="KW-1185">Reference proteome</keyword>
<feature type="region of interest" description="Disordered" evidence="1">
    <location>
        <begin position="1"/>
        <end position="23"/>
    </location>
</feature>
<organism evidence="2 3">
    <name type="scientific">Natronorubrum bangense JCM 10635</name>
    <dbReference type="NCBI Taxonomy" id="1227500"/>
    <lineage>
        <taxon>Archaea</taxon>
        <taxon>Methanobacteriati</taxon>
        <taxon>Methanobacteriota</taxon>
        <taxon>Stenosarchaea group</taxon>
        <taxon>Halobacteria</taxon>
        <taxon>Halobacteriales</taxon>
        <taxon>Natrialbaceae</taxon>
        <taxon>Natronorubrum</taxon>
    </lineage>
</organism>
<sequence>MLASGVAKADDPTAALEDLVEPL</sequence>
<dbReference type="Proteomes" id="UP000011690">
    <property type="component" value="Unassembled WGS sequence"/>
</dbReference>
<evidence type="ECO:0000313" key="2">
    <source>
        <dbReference type="EMBL" id="ELY49952.1"/>
    </source>
</evidence>
<reference evidence="2 3" key="1">
    <citation type="journal article" date="2014" name="PLoS Genet.">
        <title>Phylogenetically driven sequencing of extremely halophilic archaea reveals strategies for static and dynamic osmo-response.</title>
        <authorList>
            <person name="Becker E.A."/>
            <person name="Seitzer P.M."/>
            <person name="Tritt A."/>
            <person name="Larsen D."/>
            <person name="Krusor M."/>
            <person name="Yao A.I."/>
            <person name="Wu D."/>
            <person name="Madern D."/>
            <person name="Eisen J.A."/>
            <person name="Darling A.E."/>
            <person name="Facciotti M.T."/>
        </authorList>
    </citation>
    <scope>NUCLEOTIDE SEQUENCE [LARGE SCALE GENOMIC DNA]</scope>
    <source>
        <strain evidence="2 3">JCM 10635</strain>
    </source>
</reference>
<accession>L9WKN7</accession>
<protein>
    <submittedName>
        <fullName evidence="2">Uncharacterized protein</fullName>
    </submittedName>
</protein>
<dbReference type="AlphaFoldDB" id="L9WKN7"/>
<dbReference type="STRING" id="1227500.C494_08075"/>
<dbReference type="EMBL" id="AOHY01000016">
    <property type="protein sequence ID" value="ELY49952.1"/>
    <property type="molecule type" value="Genomic_DNA"/>
</dbReference>
<gene>
    <name evidence="2" type="ORF">C494_08075</name>
</gene>
<evidence type="ECO:0000256" key="1">
    <source>
        <dbReference type="SAM" id="MobiDB-lite"/>
    </source>
</evidence>
<evidence type="ECO:0000313" key="3">
    <source>
        <dbReference type="Proteomes" id="UP000011690"/>
    </source>
</evidence>
<name>L9WKN7_9EURY</name>
<proteinExistence type="predicted"/>
<comment type="caution">
    <text evidence="2">The sequence shown here is derived from an EMBL/GenBank/DDBJ whole genome shotgun (WGS) entry which is preliminary data.</text>
</comment>